<feature type="binding site" evidence="16">
    <location>
        <begin position="21"/>
        <end position="28"/>
    </location>
    <ligand>
        <name>ATP</name>
        <dbReference type="ChEBI" id="CHEBI:30616"/>
    </ligand>
</feature>
<dbReference type="PROSITE" id="PS51217">
    <property type="entry name" value="UVRD_HELICASE_CTER"/>
    <property type="match status" value="1"/>
</dbReference>
<evidence type="ECO:0000256" key="15">
    <source>
        <dbReference type="ARBA" id="ARBA00048988"/>
    </source>
</evidence>
<feature type="compositionally biased region" description="Acidic residues" evidence="18">
    <location>
        <begin position="974"/>
        <end position="987"/>
    </location>
</feature>
<evidence type="ECO:0000256" key="8">
    <source>
        <dbReference type="ARBA" id="ARBA00022840"/>
    </source>
</evidence>
<keyword evidence="4" id="KW-0227">DNA damage</keyword>
<evidence type="ECO:0000256" key="10">
    <source>
        <dbReference type="ARBA" id="ARBA00023125"/>
    </source>
</evidence>
<evidence type="ECO:0000256" key="7">
    <source>
        <dbReference type="ARBA" id="ARBA00022839"/>
    </source>
</evidence>
<keyword evidence="22" id="KW-1185">Reference proteome</keyword>
<dbReference type="HAMAP" id="MF_01485">
    <property type="entry name" value="RecB"/>
    <property type="match status" value="1"/>
</dbReference>
<evidence type="ECO:0000256" key="2">
    <source>
        <dbReference type="ARBA" id="ARBA00022723"/>
    </source>
</evidence>
<dbReference type="GO" id="GO:0009338">
    <property type="term" value="C:exodeoxyribonuclease V complex"/>
    <property type="evidence" value="ECO:0007669"/>
    <property type="project" value="TreeGrafter"/>
</dbReference>
<evidence type="ECO:0000256" key="13">
    <source>
        <dbReference type="ARBA" id="ARBA00034617"/>
    </source>
</evidence>
<evidence type="ECO:0000256" key="18">
    <source>
        <dbReference type="SAM" id="MobiDB-lite"/>
    </source>
</evidence>
<keyword evidence="2" id="KW-0479">Metal-binding</keyword>
<evidence type="ECO:0000256" key="12">
    <source>
        <dbReference type="ARBA" id="ARBA00023235"/>
    </source>
</evidence>
<feature type="region of interest" description="Disordered" evidence="18">
    <location>
        <begin position="935"/>
        <end position="992"/>
    </location>
</feature>
<name>A0A259TVM3_9BACT</name>
<sequence length="1283" mass="139618">MTETFKALDVPLAPGITLVEASAGTGKTYALTELVLRLVLEDGALGEGTPDLRKLLVVTFTVAATEELKTRIRRALREALDAFEGGEASGVVEPFLARYGATPEAREAGAQRLRHALGQVGEAAVFTIHGFCKRVLERSAFESGEPFAFDFTEDAARLQTRVARDVWHGLVGGHTDLGPLALAAGWTLDRLTQHAANATQFVDTRILPPAEPLADAMAEVRDARQRLRDAWHPAAQEDIVDPRLWRMDTKSKPFTTDLRGVFARVDAFARGDWGEIGAVEMATVERASAAIKNGSKAGKEAVSDVEADAGFRACTDVVAAISRLETALIHAFVASLEAGTRRAKAAASLLTFDDLIERLDRALAHPATGPSLRRAIQDQFAVALIDEFQDTDPTQYRIFRRAFGASPEASGESATVHSPLPTGPATGRPLFFIGDPKQAIYAFRGADVFAYLEARGDADRRFTLGTNYRSSPDLVSAVNALFSRLGTGGKPFIYDGIPFEPVAANASEPGIRGVTPVAPFVWWAGDGLERGRGNIVTKGNAREAAMEATVAEICRLLNDERAEIRDAKTGLWRRLEAGDLAVLTRTNGQARELQDRLRRANVVAVVGKGDDIRTSREMDEIERVLRAMARPTDSRRVRAALATEMWGWTGADLAAASGDSDEQGRMLKVVEGLRKDRALWRRNGVFGALTAWVRREDVRQRLHQYADRERRLTNLRHCLELLHEAETSEDRSVDELLHWVRTRTERTFAERQRVEMRLESDDHAVQLVTMHNAKGLEYPVVFAPFVWDDKEKATWHGTFEASPPVAHVGSGGAVYDLGSPAQEAHRALADAERLAESLRLTYVALTRARERLYVVWGPLSGGHASGIGHLLRTLPLPLAEGLASFDDATRKTALEHLRTSLATLEEWIARAELGHVMAVAPLPQGGGRVEREAQAEDASGVRTLGAGARDRVHSPEARASFSSWASGAPRDDRADEGDAAPEADGDTPEAGLFAFASGPRAGTCLHEVLENAVFRLPDSYRDLESSNAQAIARVLRRHGLHDGTSRVHRAVCQPLADVSEMIATLAETEMPGLGFALKDVPRGGFAAEWRFVAPLARVAPSQIADLFREHGDEVLQSYAEVVARLAPEAVDGLFVGSADLVVQHPGEERWSLIDWKSNHLGPTAAHYGAEPLARTMRAHHYLLQAHLYLAGLHRYLRTRLADYDYDRHVGGAAYVFLRGVAPPTSAPEASGENLEAATGFHVVRPPRALVEALDALLFAPLAEEAPGAGDGARESEPRAPEAG</sequence>
<keyword evidence="1" id="KW-0540">Nuclease</keyword>
<evidence type="ECO:0000256" key="6">
    <source>
        <dbReference type="ARBA" id="ARBA00022806"/>
    </source>
</evidence>
<dbReference type="Gene3D" id="3.90.320.10">
    <property type="match status" value="1"/>
</dbReference>
<dbReference type="GO" id="GO:0003677">
    <property type="term" value="F:DNA binding"/>
    <property type="evidence" value="ECO:0007669"/>
    <property type="project" value="UniProtKB-KW"/>
</dbReference>
<evidence type="ECO:0000256" key="16">
    <source>
        <dbReference type="PROSITE-ProRule" id="PRU00560"/>
    </source>
</evidence>
<keyword evidence="9" id="KW-0460">Magnesium</keyword>
<comment type="catalytic activity">
    <reaction evidence="13">
        <text>Couples ATP hydrolysis with the unwinding of duplex DNA by translocating in the 3'-5' direction.</text>
        <dbReference type="EC" id="5.6.2.4"/>
    </reaction>
</comment>
<proteinExistence type="inferred from homology"/>
<dbReference type="InterPro" id="IPR011604">
    <property type="entry name" value="PDDEXK-like_dom_sf"/>
</dbReference>
<dbReference type="Gene3D" id="1.10.486.10">
    <property type="entry name" value="PCRA, domain 4"/>
    <property type="match status" value="1"/>
</dbReference>
<keyword evidence="7" id="KW-0269">Exonuclease</keyword>
<evidence type="ECO:0000256" key="5">
    <source>
        <dbReference type="ARBA" id="ARBA00022801"/>
    </source>
</evidence>
<gene>
    <name evidence="21" type="ORF">BSZ36_01715</name>
</gene>
<dbReference type="InterPro" id="IPR014016">
    <property type="entry name" value="UvrD-like_ATP-bd"/>
</dbReference>
<evidence type="ECO:0000259" key="20">
    <source>
        <dbReference type="PROSITE" id="PS51217"/>
    </source>
</evidence>
<dbReference type="FunCoup" id="A0A259TVM3">
    <property type="interactions" value="74"/>
</dbReference>
<keyword evidence="17" id="KW-0175">Coiled coil</keyword>
<evidence type="ECO:0000259" key="19">
    <source>
        <dbReference type="PROSITE" id="PS51198"/>
    </source>
</evidence>
<dbReference type="PANTHER" id="PTHR11070:SF23">
    <property type="entry name" value="RECBCD ENZYME SUBUNIT RECB"/>
    <property type="match status" value="1"/>
</dbReference>
<accession>A0A259TVM3</accession>
<dbReference type="GO" id="GO:0043138">
    <property type="term" value="F:3'-5' DNA helicase activity"/>
    <property type="evidence" value="ECO:0007669"/>
    <property type="project" value="UniProtKB-EC"/>
</dbReference>
<dbReference type="GO" id="GO:0046872">
    <property type="term" value="F:metal ion binding"/>
    <property type="evidence" value="ECO:0007669"/>
    <property type="project" value="UniProtKB-KW"/>
</dbReference>
<comment type="catalytic activity">
    <reaction evidence="15">
        <text>ATP + H2O = ADP + phosphate + H(+)</text>
        <dbReference type="Rhea" id="RHEA:13065"/>
        <dbReference type="ChEBI" id="CHEBI:15377"/>
        <dbReference type="ChEBI" id="CHEBI:15378"/>
        <dbReference type="ChEBI" id="CHEBI:30616"/>
        <dbReference type="ChEBI" id="CHEBI:43474"/>
        <dbReference type="ChEBI" id="CHEBI:456216"/>
        <dbReference type="EC" id="5.6.2.4"/>
    </reaction>
</comment>
<feature type="coiled-coil region" evidence="17">
    <location>
        <begin position="821"/>
        <end position="848"/>
    </location>
</feature>
<dbReference type="SUPFAM" id="SSF52980">
    <property type="entry name" value="Restriction endonuclease-like"/>
    <property type="match status" value="1"/>
</dbReference>
<dbReference type="EC" id="5.6.2.4" evidence="14"/>
<protein>
    <recommendedName>
        <fullName evidence="14">DNA 3'-5' helicase</fullName>
        <ecNumber evidence="14">5.6.2.4</ecNumber>
    </recommendedName>
</protein>
<dbReference type="PROSITE" id="PS51198">
    <property type="entry name" value="UVRD_HELICASE_ATP_BIND"/>
    <property type="match status" value="1"/>
</dbReference>
<keyword evidence="3 16" id="KW-0547">Nucleotide-binding</keyword>
<evidence type="ECO:0000256" key="17">
    <source>
        <dbReference type="SAM" id="Coils"/>
    </source>
</evidence>
<evidence type="ECO:0000256" key="11">
    <source>
        <dbReference type="ARBA" id="ARBA00023204"/>
    </source>
</evidence>
<dbReference type="EMBL" id="MQWB01000001">
    <property type="protein sequence ID" value="OZC01815.1"/>
    <property type="molecule type" value="Genomic_DNA"/>
</dbReference>
<dbReference type="Gene3D" id="3.40.50.300">
    <property type="entry name" value="P-loop containing nucleotide triphosphate hydrolases"/>
    <property type="match status" value="2"/>
</dbReference>
<dbReference type="Pfam" id="PF00580">
    <property type="entry name" value="UvrD-helicase"/>
    <property type="match status" value="1"/>
</dbReference>
<keyword evidence="8 16" id="KW-0067">ATP-binding</keyword>
<dbReference type="GO" id="GO:0008854">
    <property type="term" value="F:exodeoxyribonuclease V activity"/>
    <property type="evidence" value="ECO:0007669"/>
    <property type="project" value="InterPro"/>
</dbReference>
<dbReference type="InterPro" id="IPR011335">
    <property type="entry name" value="Restrct_endonuc-II-like"/>
</dbReference>
<dbReference type="Proteomes" id="UP000216446">
    <property type="component" value="Unassembled WGS sequence"/>
</dbReference>
<feature type="domain" description="UvrD-like helicase C-terminal" evidence="20">
    <location>
        <begin position="501"/>
        <end position="775"/>
    </location>
</feature>
<dbReference type="InterPro" id="IPR027417">
    <property type="entry name" value="P-loop_NTPase"/>
</dbReference>
<dbReference type="GO" id="GO:0005829">
    <property type="term" value="C:cytosol"/>
    <property type="evidence" value="ECO:0007669"/>
    <property type="project" value="TreeGrafter"/>
</dbReference>
<evidence type="ECO:0000256" key="4">
    <source>
        <dbReference type="ARBA" id="ARBA00022763"/>
    </source>
</evidence>
<reference evidence="21 22" key="1">
    <citation type="submission" date="2016-11" db="EMBL/GenBank/DDBJ databases">
        <title>Study of marine rhodopsin-containing bacteria.</title>
        <authorList>
            <person name="Yoshizawa S."/>
            <person name="Kumagai Y."/>
            <person name="Kogure K."/>
        </authorList>
    </citation>
    <scope>NUCLEOTIDE SEQUENCE [LARGE SCALE GENOMIC DNA]</scope>
    <source>
        <strain evidence="21 22">SG-29</strain>
    </source>
</reference>
<dbReference type="InterPro" id="IPR004586">
    <property type="entry name" value="RecB"/>
</dbReference>
<feature type="domain" description="UvrD-like helicase ATP-binding" evidence="19">
    <location>
        <begin position="1"/>
        <end position="471"/>
    </location>
</feature>
<dbReference type="InterPro" id="IPR014017">
    <property type="entry name" value="DNA_helicase_UvrD-like_C"/>
</dbReference>
<evidence type="ECO:0000256" key="1">
    <source>
        <dbReference type="ARBA" id="ARBA00022722"/>
    </source>
</evidence>
<keyword evidence="10" id="KW-0238">DNA-binding</keyword>
<keyword evidence="5 16" id="KW-0378">Hydrolase</keyword>
<dbReference type="Gene3D" id="1.10.3170.10">
    <property type="entry name" value="Recbcd, chain B, domain 2"/>
    <property type="match status" value="1"/>
</dbReference>
<dbReference type="Pfam" id="PF13361">
    <property type="entry name" value="UvrD_C"/>
    <property type="match status" value="1"/>
</dbReference>
<dbReference type="SUPFAM" id="SSF52540">
    <property type="entry name" value="P-loop containing nucleoside triphosphate hydrolases"/>
    <property type="match status" value="1"/>
</dbReference>
<evidence type="ECO:0000313" key="22">
    <source>
        <dbReference type="Proteomes" id="UP000216446"/>
    </source>
</evidence>
<dbReference type="GO" id="GO:0000725">
    <property type="term" value="P:recombinational repair"/>
    <property type="evidence" value="ECO:0007669"/>
    <property type="project" value="TreeGrafter"/>
</dbReference>
<dbReference type="GO" id="GO:0005524">
    <property type="term" value="F:ATP binding"/>
    <property type="evidence" value="ECO:0007669"/>
    <property type="project" value="UniProtKB-UniRule"/>
</dbReference>
<dbReference type="InParanoid" id="A0A259TVM3"/>
<dbReference type="InterPro" id="IPR000212">
    <property type="entry name" value="DNA_helicase_UvrD/REP"/>
</dbReference>
<organism evidence="21 22">
    <name type="scientific">Rubricoccus marinus</name>
    <dbReference type="NCBI Taxonomy" id="716817"/>
    <lineage>
        <taxon>Bacteria</taxon>
        <taxon>Pseudomonadati</taxon>
        <taxon>Rhodothermota</taxon>
        <taxon>Rhodothermia</taxon>
        <taxon>Rhodothermales</taxon>
        <taxon>Rubricoccaceae</taxon>
        <taxon>Rubricoccus</taxon>
    </lineage>
</organism>
<evidence type="ECO:0000313" key="21">
    <source>
        <dbReference type="EMBL" id="OZC01815.1"/>
    </source>
</evidence>
<evidence type="ECO:0000256" key="14">
    <source>
        <dbReference type="ARBA" id="ARBA00034808"/>
    </source>
</evidence>
<dbReference type="PANTHER" id="PTHR11070">
    <property type="entry name" value="UVRD / RECB / PCRA DNA HELICASE FAMILY MEMBER"/>
    <property type="match status" value="1"/>
</dbReference>
<comment type="caution">
    <text evidence="21">The sequence shown here is derived from an EMBL/GenBank/DDBJ whole genome shotgun (WGS) entry which is preliminary data.</text>
</comment>
<keyword evidence="6 16" id="KW-0347">Helicase</keyword>
<keyword evidence="12" id="KW-0413">Isomerase</keyword>
<evidence type="ECO:0000256" key="9">
    <source>
        <dbReference type="ARBA" id="ARBA00022842"/>
    </source>
</evidence>
<keyword evidence="11" id="KW-0234">DNA repair</keyword>
<dbReference type="CDD" id="cd22352">
    <property type="entry name" value="RecB_C-like"/>
    <property type="match status" value="1"/>
</dbReference>
<evidence type="ECO:0000256" key="3">
    <source>
        <dbReference type="ARBA" id="ARBA00022741"/>
    </source>
</evidence>
<dbReference type="RefSeq" id="WP_179270967.1">
    <property type="nucleotide sequence ID" value="NZ_MQWB01000001.1"/>
</dbReference>